<dbReference type="Proteomes" id="UP000268014">
    <property type="component" value="Unassembled WGS sequence"/>
</dbReference>
<reference evidence="3" key="1">
    <citation type="submission" date="2016-04" db="UniProtKB">
        <authorList>
            <consortium name="WormBaseParasite"/>
        </authorList>
    </citation>
    <scope>IDENTIFICATION</scope>
</reference>
<evidence type="ECO:0000313" key="3">
    <source>
        <dbReference type="WBParaSite" id="HPLM_0000690001-mRNA-1"/>
    </source>
</evidence>
<reference evidence="1 2" key="2">
    <citation type="submission" date="2018-11" db="EMBL/GenBank/DDBJ databases">
        <authorList>
            <consortium name="Pathogen Informatics"/>
        </authorList>
    </citation>
    <scope>NUCLEOTIDE SEQUENCE [LARGE SCALE GENOMIC DNA]</scope>
    <source>
        <strain evidence="1 2">MHpl1</strain>
    </source>
</reference>
<dbReference type="AlphaFoldDB" id="A0A158QLQ4"/>
<evidence type="ECO:0000313" key="2">
    <source>
        <dbReference type="Proteomes" id="UP000268014"/>
    </source>
</evidence>
<evidence type="ECO:0000313" key="1">
    <source>
        <dbReference type="EMBL" id="VDO30318.1"/>
    </source>
</evidence>
<gene>
    <name evidence="1" type="ORF">HPLM_LOCUS6892</name>
</gene>
<dbReference type="EMBL" id="UZAF01016564">
    <property type="protein sequence ID" value="VDO30318.1"/>
    <property type="molecule type" value="Genomic_DNA"/>
</dbReference>
<sequence length="177" mass="19511">MIKGLTQARLVKGRAATSYSWQNNTVQNSNNQSYTERLLSPRLPGSARLGMTLSAPLRRRSNVAASPPRFSAMGGEDELILTSATTSITTTAPIRIPVSLRQQTSSRFSAPDNQFHTADLANERQFVIDDLTIRSQSSYELLKHVAAEIISLSKVGDHASRMFLARWDNAYRCRGAG</sequence>
<keyword evidence="2" id="KW-1185">Reference proteome</keyword>
<proteinExistence type="predicted"/>
<organism evidence="3">
    <name type="scientific">Haemonchus placei</name>
    <name type="common">Barber's pole worm</name>
    <dbReference type="NCBI Taxonomy" id="6290"/>
    <lineage>
        <taxon>Eukaryota</taxon>
        <taxon>Metazoa</taxon>
        <taxon>Ecdysozoa</taxon>
        <taxon>Nematoda</taxon>
        <taxon>Chromadorea</taxon>
        <taxon>Rhabditida</taxon>
        <taxon>Rhabditina</taxon>
        <taxon>Rhabditomorpha</taxon>
        <taxon>Strongyloidea</taxon>
        <taxon>Trichostrongylidae</taxon>
        <taxon>Haemonchus</taxon>
    </lineage>
</organism>
<protein>
    <submittedName>
        <fullName evidence="1 3">Uncharacterized protein</fullName>
    </submittedName>
</protein>
<dbReference type="WBParaSite" id="HPLM_0000690001-mRNA-1">
    <property type="protein sequence ID" value="HPLM_0000690001-mRNA-1"/>
    <property type="gene ID" value="HPLM_0000690001"/>
</dbReference>
<name>A0A158QLQ4_HAEPC</name>
<accession>A0A158QLQ4</accession>